<name>A0A0W0FL04_MONRR</name>
<evidence type="ECO:0000256" key="5">
    <source>
        <dbReference type="ARBA" id="ARBA00022801"/>
    </source>
</evidence>
<dbReference type="GO" id="GO:0002184">
    <property type="term" value="P:cytoplasmic translational termination"/>
    <property type="evidence" value="ECO:0007669"/>
    <property type="project" value="UniProtKB-ARBA"/>
</dbReference>
<proteinExistence type="inferred from homology"/>
<evidence type="ECO:0000259" key="13">
    <source>
        <dbReference type="PROSITE" id="PS51722"/>
    </source>
</evidence>
<feature type="compositionally biased region" description="Low complexity" evidence="12">
    <location>
        <begin position="327"/>
        <end position="350"/>
    </location>
</feature>
<evidence type="ECO:0000256" key="10">
    <source>
        <dbReference type="ARBA" id="ARBA00063537"/>
    </source>
</evidence>
<keyword evidence="8" id="KW-0342">GTP-binding</keyword>
<keyword evidence="5" id="KW-0378">Hydrolase</keyword>
<evidence type="ECO:0000256" key="7">
    <source>
        <dbReference type="ARBA" id="ARBA00022917"/>
    </source>
</evidence>
<dbReference type="InterPro" id="IPR050100">
    <property type="entry name" value="TRAFAC_GTPase_members"/>
</dbReference>
<comment type="caution">
    <text evidence="14">The sequence shown here is derived from an EMBL/GenBank/DDBJ whole genome shotgun (WGS) entry which is preliminary data.</text>
</comment>
<sequence>MSRHRYVKNLNIDDELDDDALSDGGEEEMTQEQHMQMIDALERVREVIGEEDISGIPDSEVRDAIWYYNFDVENTVSWCIQEQEKRRAARERQGVNPYSNEYGSERSRIPLIYLAQQRMAEQGQHQGWEEQEYDDLPEHEVEQEEPVVPVLQSKRSLLSTITEKTERTEPSPYLMHRIPSVTSGTSYGDIIENGRFDHISRSPIDPNTIPLSPSESAVNRLSMYEPAPSWATTSSTGSNVSSPPRPPSEPVPPIETIPEIPDSTSRSVSTHPTPQKSAKQPSKLAQLASSRASSRTKSAILTSSSSESVKTYPKLRPAATDQSSQMRPQSSSTISRSQSQSNRSQSHSASTVQQSMSPSSTSFHIDKAIQIAMDMEAKDRDKAAIVHKPLPKTPSVVSSASASTARQTPRPSAPTPSKVLEQPSATESPAIKGKNTGAVTRAPTKSKLALLAQERELQKALRAPVAKPSSPELPPEKTEYLTPIANGPSVTTAITTSYQTLYSLTDPSKPPTSKAPHVVPLPAVDYVTGSEKGSNTGKPSKLAMKIKKAHEKHEKRPEPEPEPYTIPPMFLPRSKSTRSSHRASPSAFASVLVDDESSKGGEAENSRRRRKSSTTITTSSFSSITSSSTATSTITSTSDSESRSRSTRSRKPIPMPGPSTSGFAFDSPTAKEREKAKRLAAQKAQKSGPPTPTKAKASTSKSGSGAATPRRGAGVGIDQRALDLSALNLTSAEKEKEEKEEPPPKLTYEREKLLEEAKKAMDGGGGKKAVSLVVIGHVDAGKSTLMGRLLYELGRLDEKARIANERGSNKAGKSSFSWAWGLDGTTEERERRDFKSKGITMDIALQSLATPNRQITILDAPGHKDFIPNMISGASQADCALLVVDAATGEFEAGFERGGQTREHILLVRSLGVAQVIVAINKLDQVQWSKARYDEICEYLKPFLVQSGFHPSKTKFVPVGAMQGVNLVSREGDASKELREWYKGPTLVDHLDKLEPPTRDIYAPLRIPISNVFKGQGSGMWVAGRVCSGVVQVGDRLRVLPGDETAIVRAITVEEEAAPWAAAGSSVTIQLIAIDPVHLNIGSVLCFPDSLVPLATIFTARIIVFDIQIPITSGTSIELFHHSRDVPATISNLIATLDRTSGSVIKKKPRVLTKGTSAEVQIVLRTTTLSGPSTARPIPLEPFAVSKDMGRVLLRRGGETIGAGIVLEIFG</sequence>
<dbReference type="FunFam" id="2.40.30.10:FF:000070">
    <property type="entry name" value="Translation elongation factor EF-1 subunit"/>
    <property type="match status" value="1"/>
</dbReference>
<feature type="domain" description="Tr-type G" evidence="13">
    <location>
        <begin position="767"/>
        <end position="1005"/>
    </location>
</feature>
<keyword evidence="7" id="KW-0648">Protein biosynthesis</keyword>
<dbReference type="Gene3D" id="3.40.50.300">
    <property type="entry name" value="P-loop containing nucleotide triphosphate hydrolases"/>
    <property type="match status" value="1"/>
</dbReference>
<dbReference type="Pfam" id="PF08938">
    <property type="entry name" value="HBS1_N"/>
    <property type="match status" value="1"/>
</dbReference>
<comment type="subunit">
    <text evidence="10">Component of the Dom34-Hbs1 complex, also named Pelota-HBS1L complex, composed of dom34 and hbs1.</text>
</comment>
<feature type="compositionally biased region" description="Pro residues" evidence="12">
    <location>
        <begin position="243"/>
        <end position="255"/>
    </location>
</feature>
<dbReference type="PRINTS" id="PR00315">
    <property type="entry name" value="ELONGATNFCT"/>
</dbReference>
<feature type="compositionally biased region" description="Low complexity" evidence="12">
    <location>
        <begin position="613"/>
        <end position="639"/>
    </location>
</feature>
<organism evidence="14 15">
    <name type="scientific">Moniliophthora roreri</name>
    <name type="common">Frosty pod rot fungus</name>
    <name type="synonym">Monilia roreri</name>
    <dbReference type="NCBI Taxonomy" id="221103"/>
    <lineage>
        <taxon>Eukaryota</taxon>
        <taxon>Fungi</taxon>
        <taxon>Dikarya</taxon>
        <taxon>Basidiomycota</taxon>
        <taxon>Agaricomycotina</taxon>
        <taxon>Agaricomycetes</taxon>
        <taxon>Agaricomycetidae</taxon>
        <taxon>Agaricales</taxon>
        <taxon>Marasmiineae</taxon>
        <taxon>Marasmiaceae</taxon>
        <taxon>Moniliophthora</taxon>
    </lineage>
</organism>
<feature type="region of interest" description="Disordered" evidence="12">
    <location>
        <begin position="526"/>
        <end position="719"/>
    </location>
</feature>
<keyword evidence="3" id="KW-0963">Cytoplasm</keyword>
<dbReference type="InterPro" id="IPR009000">
    <property type="entry name" value="Transl_B-barrel_sf"/>
</dbReference>
<feature type="compositionally biased region" description="Basic and acidic residues" evidence="12">
    <location>
        <begin position="596"/>
        <end position="606"/>
    </location>
</feature>
<dbReference type="SUPFAM" id="SSF50447">
    <property type="entry name" value="Translation proteins"/>
    <property type="match status" value="1"/>
</dbReference>
<evidence type="ECO:0000256" key="9">
    <source>
        <dbReference type="ARBA" id="ARBA00049117"/>
    </source>
</evidence>
<feature type="compositionally biased region" description="Low complexity" evidence="12">
    <location>
        <begin position="679"/>
        <end position="709"/>
    </location>
</feature>
<dbReference type="PANTHER" id="PTHR23115">
    <property type="entry name" value="TRANSLATION FACTOR"/>
    <property type="match status" value="1"/>
</dbReference>
<dbReference type="InterPro" id="IPR054696">
    <property type="entry name" value="GTP-eEF1A_C"/>
</dbReference>
<feature type="compositionally biased region" description="Basic and acidic residues" evidence="12">
    <location>
        <begin position="732"/>
        <end position="747"/>
    </location>
</feature>
<dbReference type="Pfam" id="PF00009">
    <property type="entry name" value="GTP_EFTU"/>
    <property type="match status" value="1"/>
</dbReference>
<dbReference type="GO" id="GO:0005829">
    <property type="term" value="C:cytosol"/>
    <property type="evidence" value="ECO:0007669"/>
    <property type="project" value="GOC"/>
</dbReference>
<evidence type="ECO:0000313" key="14">
    <source>
        <dbReference type="EMBL" id="KTB36991.1"/>
    </source>
</evidence>
<feature type="compositionally biased region" description="Polar residues" evidence="12">
    <location>
        <begin position="230"/>
        <end position="240"/>
    </location>
</feature>
<evidence type="ECO:0000313" key="15">
    <source>
        <dbReference type="Proteomes" id="UP000054988"/>
    </source>
</evidence>
<dbReference type="CDD" id="cd01883">
    <property type="entry name" value="EF1_alpha"/>
    <property type="match status" value="1"/>
</dbReference>
<dbReference type="InterPro" id="IPR027417">
    <property type="entry name" value="P-loop_NTPase"/>
</dbReference>
<comment type="subcellular location">
    <subcellularLocation>
        <location evidence="1">Cytoplasm</location>
    </subcellularLocation>
</comment>
<dbReference type="AlphaFoldDB" id="A0A0W0FL04"/>
<dbReference type="SUPFAM" id="SSF52540">
    <property type="entry name" value="P-loop containing nucleoside triphosphate hydrolases"/>
    <property type="match status" value="1"/>
</dbReference>
<dbReference type="CDD" id="cd16267">
    <property type="entry name" value="HBS1-like_II"/>
    <property type="match status" value="1"/>
</dbReference>
<dbReference type="GO" id="GO:1990533">
    <property type="term" value="C:Dom34-Hbs1 complex"/>
    <property type="evidence" value="ECO:0007669"/>
    <property type="project" value="UniProtKB-ARBA"/>
</dbReference>
<evidence type="ECO:0000256" key="2">
    <source>
        <dbReference type="ARBA" id="ARBA00007249"/>
    </source>
</evidence>
<dbReference type="SUPFAM" id="SSF50465">
    <property type="entry name" value="EF-Tu/eEF-1alpha/eIF2-gamma C-terminal domain"/>
    <property type="match status" value="1"/>
</dbReference>
<evidence type="ECO:0000256" key="3">
    <source>
        <dbReference type="ARBA" id="ARBA00022490"/>
    </source>
</evidence>
<dbReference type="FunFam" id="3.40.50.300:FF:000204">
    <property type="entry name" value="Translation elongation factor Tu"/>
    <property type="match status" value="1"/>
</dbReference>
<keyword evidence="6" id="KW-0810">Translation regulation</keyword>
<dbReference type="Pfam" id="PF22594">
    <property type="entry name" value="GTP-eEF1A_C"/>
    <property type="match status" value="1"/>
</dbReference>
<feature type="compositionally biased region" description="Polar residues" evidence="12">
    <location>
        <begin position="351"/>
        <end position="363"/>
    </location>
</feature>
<dbReference type="GO" id="GO:0005525">
    <property type="term" value="F:GTP binding"/>
    <property type="evidence" value="ECO:0007669"/>
    <property type="project" value="UniProtKB-KW"/>
</dbReference>
<dbReference type="GO" id="GO:0003924">
    <property type="term" value="F:GTPase activity"/>
    <property type="evidence" value="ECO:0007669"/>
    <property type="project" value="InterPro"/>
</dbReference>
<dbReference type="InterPro" id="IPR015033">
    <property type="entry name" value="HBS1-like_N"/>
</dbReference>
<gene>
    <name evidence="14" type="ORF">WG66_10447</name>
</gene>
<feature type="region of interest" description="Disordered" evidence="12">
    <location>
        <begin position="228"/>
        <end position="364"/>
    </location>
</feature>
<feature type="compositionally biased region" description="Polar residues" evidence="12">
    <location>
        <begin position="262"/>
        <end position="280"/>
    </location>
</feature>
<evidence type="ECO:0000256" key="1">
    <source>
        <dbReference type="ARBA" id="ARBA00004496"/>
    </source>
</evidence>
<dbReference type="Gene3D" id="2.40.30.10">
    <property type="entry name" value="Translation factors"/>
    <property type="match status" value="2"/>
</dbReference>
<dbReference type="EMBL" id="LATX01001871">
    <property type="protein sequence ID" value="KTB36991.1"/>
    <property type="molecule type" value="Genomic_DNA"/>
</dbReference>
<dbReference type="PROSITE" id="PS51722">
    <property type="entry name" value="G_TR_2"/>
    <property type="match status" value="1"/>
</dbReference>
<feature type="compositionally biased region" description="Polar residues" evidence="12">
    <location>
        <begin position="296"/>
        <end position="309"/>
    </location>
</feature>
<protein>
    <recommendedName>
        <fullName evidence="11">Elongation factor 1 alpha-like protein</fullName>
    </recommendedName>
</protein>
<comment type="similarity">
    <text evidence="2">Belongs to the TRAFAC class translation factor GTPase superfamily. Classic translation factor GTPase family. EF-Tu/EF-1A subfamily.</text>
</comment>
<dbReference type="InterPro" id="IPR009001">
    <property type="entry name" value="Transl_elong_EF1A/Init_IF2_C"/>
</dbReference>
<evidence type="ECO:0000256" key="12">
    <source>
        <dbReference type="SAM" id="MobiDB-lite"/>
    </source>
</evidence>
<evidence type="ECO:0000256" key="11">
    <source>
        <dbReference type="ARBA" id="ARBA00074866"/>
    </source>
</evidence>
<dbReference type="InterPro" id="IPR000795">
    <property type="entry name" value="T_Tr_GTP-bd_dom"/>
</dbReference>
<accession>A0A0W0FL04</accession>
<dbReference type="FunFam" id="2.40.30.10:FF:000020">
    <property type="entry name" value="Translation elongation factor EF-1"/>
    <property type="match status" value="1"/>
</dbReference>
<keyword evidence="4" id="KW-0547">Nucleotide-binding</keyword>
<evidence type="ECO:0000256" key="6">
    <source>
        <dbReference type="ARBA" id="ARBA00022845"/>
    </source>
</evidence>
<comment type="catalytic activity">
    <reaction evidence="9">
        <text>GTP + H2O = GDP + phosphate + H(+)</text>
        <dbReference type="Rhea" id="RHEA:19669"/>
        <dbReference type="ChEBI" id="CHEBI:15377"/>
        <dbReference type="ChEBI" id="CHEBI:15378"/>
        <dbReference type="ChEBI" id="CHEBI:37565"/>
        <dbReference type="ChEBI" id="CHEBI:43474"/>
        <dbReference type="ChEBI" id="CHEBI:58189"/>
    </reaction>
    <physiologicalReaction direction="left-to-right" evidence="9">
        <dbReference type="Rhea" id="RHEA:19670"/>
    </physiologicalReaction>
</comment>
<dbReference type="eggNOG" id="ENOG502SDHE">
    <property type="taxonomic scope" value="Eukaryota"/>
</dbReference>
<reference evidence="14 15" key="1">
    <citation type="submission" date="2015-12" db="EMBL/GenBank/DDBJ databases">
        <title>Draft genome sequence of Moniliophthora roreri, the causal agent of frosty pod rot of cacao.</title>
        <authorList>
            <person name="Aime M.C."/>
            <person name="Diaz-Valderrama J.R."/>
            <person name="Kijpornyongpan T."/>
            <person name="Phillips-Mora W."/>
        </authorList>
    </citation>
    <scope>NUCLEOTIDE SEQUENCE [LARGE SCALE GENOMIC DNA]</scope>
    <source>
        <strain evidence="14 15">MCA 2952</strain>
    </source>
</reference>
<evidence type="ECO:0000256" key="8">
    <source>
        <dbReference type="ARBA" id="ARBA00023134"/>
    </source>
</evidence>
<feature type="region of interest" description="Disordered" evidence="12">
    <location>
        <begin position="386"/>
        <end position="488"/>
    </location>
</feature>
<dbReference type="Proteomes" id="UP000054988">
    <property type="component" value="Unassembled WGS sequence"/>
</dbReference>
<evidence type="ECO:0000256" key="4">
    <source>
        <dbReference type="ARBA" id="ARBA00022741"/>
    </source>
</evidence>
<dbReference type="CDD" id="cd04093">
    <property type="entry name" value="HBS1_C_III"/>
    <property type="match status" value="1"/>
</dbReference>
<feature type="region of interest" description="Disordered" evidence="12">
    <location>
        <begin position="728"/>
        <end position="747"/>
    </location>
</feature>
<dbReference type="GO" id="GO:0006417">
    <property type="term" value="P:regulation of translation"/>
    <property type="evidence" value="ECO:0007669"/>
    <property type="project" value="UniProtKB-KW"/>
</dbReference>